<evidence type="ECO:0000256" key="6">
    <source>
        <dbReference type="SAM" id="MobiDB-lite"/>
    </source>
</evidence>
<dbReference type="AlphaFoldDB" id="A0AAW1Q0T6"/>
<dbReference type="Pfam" id="PF13864">
    <property type="entry name" value="Enkurin"/>
    <property type="match status" value="1"/>
</dbReference>
<keyword evidence="9" id="KW-1185">Reference proteome</keyword>
<evidence type="ECO:0000313" key="8">
    <source>
        <dbReference type="EMBL" id="KAK9814667.1"/>
    </source>
</evidence>
<dbReference type="PROSITE" id="PS51665">
    <property type="entry name" value="ENKURIN"/>
    <property type="match status" value="1"/>
</dbReference>
<name>A0AAW1Q0T6_9CHLO</name>
<dbReference type="GO" id="GO:0005881">
    <property type="term" value="C:cytoplasmic microtubule"/>
    <property type="evidence" value="ECO:0007669"/>
    <property type="project" value="TreeGrafter"/>
</dbReference>
<evidence type="ECO:0000256" key="4">
    <source>
        <dbReference type="ARBA" id="ARBA00023212"/>
    </source>
</evidence>
<sequence>MAHRQPRQQQESIYNLVEHNTGAASPVVARQHAARPLKPLTSPKVSMHQNSSQLQDCLNPVRGVRDQQRRAGITPVNHARHNATAVKEQSALNRLRKLQLEEEAAAEAAAVARKLPAPTTSSGYGRATPRRPSSAQSSDRDHVKENIQDAVANRGNRLSARSPQAEGAAWLKKEAYGKVPQYLQDIKLELVQQQAAEQAAKEASIIPAGMRILPEEERLEMLAVLRQSRAEVDAKIQALPFVIETPSQKKYQAGLEARLAEIEQATKLFSRSKVLVQA</sequence>
<dbReference type="InterPro" id="IPR027012">
    <property type="entry name" value="Enkurin_dom"/>
</dbReference>
<evidence type="ECO:0000259" key="7">
    <source>
        <dbReference type="PROSITE" id="PS51665"/>
    </source>
</evidence>
<comment type="caution">
    <text evidence="8">The sequence shown here is derived from an EMBL/GenBank/DDBJ whole genome shotgun (WGS) entry which is preliminary data.</text>
</comment>
<organism evidence="8 9">
    <name type="scientific">[Myrmecia] bisecta</name>
    <dbReference type="NCBI Taxonomy" id="41462"/>
    <lineage>
        <taxon>Eukaryota</taxon>
        <taxon>Viridiplantae</taxon>
        <taxon>Chlorophyta</taxon>
        <taxon>core chlorophytes</taxon>
        <taxon>Trebouxiophyceae</taxon>
        <taxon>Trebouxiales</taxon>
        <taxon>Trebouxiaceae</taxon>
        <taxon>Myrmecia</taxon>
    </lineage>
</organism>
<evidence type="ECO:0000313" key="9">
    <source>
        <dbReference type="Proteomes" id="UP001489004"/>
    </source>
</evidence>
<evidence type="ECO:0000256" key="3">
    <source>
        <dbReference type="ARBA" id="ARBA00022490"/>
    </source>
</evidence>
<dbReference type="Proteomes" id="UP001489004">
    <property type="component" value="Unassembled WGS sequence"/>
</dbReference>
<evidence type="ECO:0000256" key="2">
    <source>
        <dbReference type="ARBA" id="ARBA00004245"/>
    </source>
</evidence>
<keyword evidence="3" id="KW-0963">Cytoplasm</keyword>
<feature type="region of interest" description="Disordered" evidence="6">
    <location>
        <begin position="34"/>
        <end position="88"/>
    </location>
</feature>
<feature type="compositionally biased region" description="Polar residues" evidence="6">
    <location>
        <begin position="43"/>
        <end position="56"/>
    </location>
</feature>
<evidence type="ECO:0000256" key="1">
    <source>
        <dbReference type="ARBA" id="ARBA00004138"/>
    </source>
</evidence>
<feature type="domain" description="Enkurin" evidence="7">
    <location>
        <begin position="185"/>
        <end position="277"/>
    </location>
</feature>
<proteinExistence type="predicted"/>
<feature type="region of interest" description="Disordered" evidence="6">
    <location>
        <begin position="110"/>
        <end position="143"/>
    </location>
</feature>
<accession>A0AAW1Q0T6</accession>
<reference evidence="8 9" key="1">
    <citation type="journal article" date="2024" name="Nat. Commun.">
        <title>Phylogenomics reveals the evolutionary origins of lichenization in chlorophyte algae.</title>
        <authorList>
            <person name="Puginier C."/>
            <person name="Libourel C."/>
            <person name="Otte J."/>
            <person name="Skaloud P."/>
            <person name="Haon M."/>
            <person name="Grisel S."/>
            <person name="Petersen M."/>
            <person name="Berrin J.G."/>
            <person name="Delaux P.M."/>
            <person name="Dal Grande F."/>
            <person name="Keller J."/>
        </authorList>
    </citation>
    <scope>NUCLEOTIDE SEQUENCE [LARGE SCALE GENOMIC DNA]</scope>
    <source>
        <strain evidence="8 9">SAG 2043</strain>
    </source>
</reference>
<evidence type="ECO:0000256" key="5">
    <source>
        <dbReference type="ARBA" id="ARBA00023273"/>
    </source>
</evidence>
<dbReference type="PANTHER" id="PTHR21490">
    <property type="entry name" value="ENKURIN-RELATED"/>
    <property type="match status" value="1"/>
</dbReference>
<comment type="subcellular location">
    <subcellularLocation>
        <location evidence="1">Cell projection</location>
        <location evidence="1">Cilium</location>
    </subcellularLocation>
    <subcellularLocation>
        <location evidence="2">Cytoplasm</location>
        <location evidence="2">Cytoskeleton</location>
    </subcellularLocation>
</comment>
<gene>
    <name evidence="8" type="ORF">WJX72_009492</name>
</gene>
<keyword evidence="4" id="KW-0206">Cytoskeleton</keyword>
<dbReference type="InterPro" id="IPR052102">
    <property type="entry name" value="Enkurin_domain-protein"/>
</dbReference>
<keyword evidence="5" id="KW-0966">Cell projection</keyword>
<dbReference type="PANTHER" id="PTHR21490:SF2">
    <property type="entry name" value="ENKURIN DOMAIN-CONTAINING PROTEIN 1"/>
    <property type="match status" value="1"/>
</dbReference>
<protein>
    <recommendedName>
        <fullName evidence="7">Enkurin domain-containing protein</fullName>
    </recommendedName>
</protein>
<dbReference type="EMBL" id="JALJOR010000007">
    <property type="protein sequence ID" value="KAK9814667.1"/>
    <property type="molecule type" value="Genomic_DNA"/>
</dbReference>
<dbReference type="GO" id="GO:0005929">
    <property type="term" value="C:cilium"/>
    <property type="evidence" value="ECO:0007669"/>
    <property type="project" value="UniProtKB-SubCell"/>
</dbReference>